<proteinExistence type="predicted"/>
<keyword evidence="3" id="KW-1185">Reference proteome</keyword>
<organism evidence="2 3">
    <name type="scientific">Pomacea canaliculata</name>
    <name type="common">Golden apple snail</name>
    <dbReference type="NCBI Taxonomy" id="400727"/>
    <lineage>
        <taxon>Eukaryota</taxon>
        <taxon>Metazoa</taxon>
        <taxon>Spiralia</taxon>
        <taxon>Lophotrochozoa</taxon>
        <taxon>Mollusca</taxon>
        <taxon>Gastropoda</taxon>
        <taxon>Caenogastropoda</taxon>
        <taxon>Architaenioglossa</taxon>
        <taxon>Ampullarioidea</taxon>
        <taxon>Ampullariidae</taxon>
        <taxon>Pomacea</taxon>
    </lineage>
</organism>
<comment type="caution">
    <text evidence="2">The sequence shown here is derived from an EMBL/GenBank/DDBJ whole genome shotgun (WGS) entry which is preliminary data.</text>
</comment>
<accession>A0A2T7NQF2</accession>
<evidence type="ECO:0000256" key="1">
    <source>
        <dbReference type="SAM" id="MobiDB-lite"/>
    </source>
</evidence>
<feature type="region of interest" description="Disordered" evidence="1">
    <location>
        <begin position="19"/>
        <end position="44"/>
    </location>
</feature>
<sequence>MDILPLRYGRLRHYLKKESLSSADSDMSTETSPSTNMDSATHSIDGKGRTCIPIPIPHLTLTPPHFVSLFFSSSAP</sequence>
<dbReference type="Proteomes" id="UP000245119">
    <property type="component" value="Linkage Group LG10"/>
</dbReference>
<feature type="compositionally biased region" description="Polar residues" evidence="1">
    <location>
        <begin position="20"/>
        <end position="42"/>
    </location>
</feature>
<evidence type="ECO:0000313" key="2">
    <source>
        <dbReference type="EMBL" id="PVD23373.1"/>
    </source>
</evidence>
<dbReference type="AlphaFoldDB" id="A0A2T7NQF2"/>
<dbReference type="EMBL" id="PZQS01000010">
    <property type="protein sequence ID" value="PVD23373.1"/>
    <property type="molecule type" value="Genomic_DNA"/>
</dbReference>
<evidence type="ECO:0000313" key="3">
    <source>
        <dbReference type="Proteomes" id="UP000245119"/>
    </source>
</evidence>
<name>A0A2T7NQF2_POMCA</name>
<gene>
    <name evidence="2" type="ORF">C0Q70_16641</name>
</gene>
<protein>
    <submittedName>
        <fullName evidence="2">Uncharacterized protein</fullName>
    </submittedName>
</protein>
<reference evidence="2 3" key="1">
    <citation type="submission" date="2018-04" db="EMBL/GenBank/DDBJ databases">
        <title>The genome of golden apple snail Pomacea canaliculata provides insight into stress tolerance and invasive adaptation.</title>
        <authorList>
            <person name="Liu C."/>
            <person name="Liu B."/>
            <person name="Ren Y."/>
            <person name="Zhang Y."/>
            <person name="Wang H."/>
            <person name="Li S."/>
            <person name="Jiang F."/>
            <person name="Yin L."/>
            <person name="Zhang G."/>
            <person name="Qian W."/>
            <person name="Fan W."/>
        </authorList>
    </citation>
    <scope>NUCLEOTIDE SEQUENCE [LARGE SCALE GENOMIC DNA]</scope>
    <source>
        <strain evidence="2">SZHN2017</strain>
        <tissue evidence="2">Muscle</tissue>
    </source>
</reference>